<protein>
    <submittedName>
        <fullName evidence="14">NDC1 protein</fullName>
    </submittedName>
</protein>
<keyword evidence="6" id="KW-0509">mRNA transport</keyword>
<feature type="transmembrane region" description="Helical" evidence="13">
    <location>
        <begin position="245"/>
        <end position="266"/>
    </location>
</feature>
<dbReference type="Pfam" id="PF09531">
    <property type="entry name" value="Ndc1_Nup"/>
    <property type="match status" value="1"/>
</dbReference>
<dbReference type="Proteomes" id="UP000094389">
    <property type="component" value="Unassembled WGS sequence"/>
</dbReference>
<evidence type="ECO:0000256" key="7">
    <source>
        <dbReference type="ARBA" id="ARBA00022927"/>
    </source>
</evidence>
<keyword evidence="10" id="KW-0906">Nuclear pore complex</keyword>
<dbReference type="Proteomes" id="UP000038830">
    <property type="component" value="Unassembled WGS sequence"/>
</dbReference>
<dbReference type="GO" id="GO:0006999">
    <property type="term" value="P:nuclear pore organization"/>
    <property type="evidence" value="ECO:0007669"/>
    <property type="project" value="TreeGrafter"/>
</dbReference>
<dbReference type="OMA" id="WQTANLF"/>
<evidence type="ECO:0000256" key="5">
    <source>
        <dbReference type="ARBA" id="ARBA00022692"/>
    </source>
</evidence>
<dbReference type="GO" id="GO:0106166">
    <property type="term" value="F:spindle pole body-nuclear membrane anchor activity"/>
    <property type="evidence" value="ECO:0007669"/>
    <property type="project" value="TreeGrafter"/>
</dbReference>
<proteinExistence type="inferred from homology"/>
<dbReference type="GO" id="GO:0005816">
    <property type="term" value="C:spindle pole body"/>
    <property type="evidence" value="ECO:0007669"/>
    <property type="project" value="TreeGrafter"/>
</dbReference>
<gene>
    <name evidence="14" type="primary">NDC1</name>
    <name evidence="14" type="ORF">BN1211_2754</name>
    <name evidence="15" type="ORF">CYBJADRAFT_165992</name>
</gene>
<keyword evidence="11 13" id="KW-0472">Membrane</keyword>
<feature type="transmembrane region" description="Helical" evidence="13">
    <location>
        <begin position="107"/>
        <end position="126"/>
    </location>
</feature>
<dbReference type="InterPro" id="IPR019049">
    <property type="entry name" value="Nucleoporin_prot_Ndc1/Nup"/>
</dbReference>
<evidence type="ECO:0000256" key="12">
    <source>
        <dbReference type="ARBA" id="ARBA00023242"/>
    </source>
</evidence>
<evidence type="ECO:0000256" key="3">
    <source>
        <dbReference type="ARBA" id="ARBA00005760"/>
    </source>
</evidence>
<accession>A0A1E4S6Y2</accession>
<keyword evidence="5 13" id="KW-0812">Transmembrane</keyword>
<evidence type="ECO:0000313" key="16">
    <source>
        <dbReference type="Proteomes" id="UP000038830"/>
    </source>
</evidence>
<keyword evidence="8 13" id="KW-1133">Transmembrane helix</keyword>
<dbReference type="PANTHER" id="PTHR13269:SF6">
    <property type="entry name" value="NUCLEOPORIN NDC1"/>
    <property type="match status" value="1"/>
</dbReference>
<reference evidence="14" key="1">
    <citation type="submission" date="2014-12" db="EMBL/GenBank/DDBJ databases">
        <authorList>
            <person name="Jaenicke S."/>
        </authorList>
    </citation>
    <scope>NUCLEOTIDE SEQUENCE [LARGE SCALE GENOMIC DNA]</scope>
    <source>
        <strain evidence="14">CBS1600</strain>
    </source>
</reference>
<evidence type="ECO:0000256" key="13">
    <source>
        <dbReference type="SAM" id="Phobius"/>
    </source>
</evidence>
<evidence type="ECO:0000256" key="8">
    <source>
        <dbReference type="ARBA" id="ARBA00022989"/>
    </source>
</evidence>
<dbReference type="GO" id="GO:0070762">
    <property type="term" value="C:nuclear pore transmembrane ring"/>
    <property type="evidence" value="ECO:0007669"/>
    <property type="project" value="TreeGrafter"/>
</dbReference>
<keyword evidence="17" id="KW-1185">Reference proteome</keyword>
<dbReference type="STRING" id="983966.A0A0H5C3E8"/>
<feature type="transmembrane region" description="Helical" evidence="13">
    <location>
        <begin position="34"/>
        <end position="51"/>
    </location>
</feature>
<reference evidence="16" key="2">
    <citation type="journal article" date="2015" name="J. Biotechnol.">
        <title>The structure of the Cyberlindnera jadinii genome and its relation to Candida utilis analyzed by the occurrence of single nucleotide polymorphisms.</title>
        <authorList>
            <person name="Rupp O."/>
            <person name="Brinkrolf K."/>
            <person name="Buerth C."/>
            <person name="Kunigo M."/>
            <person name="Schneider J."/>
            <person name="Jaenicke S."/>
            <person name="Goesmann A."/>
            <person name="Puehler A."/>
            <person name="Jaeger K.-E."/>
            <person name="Ernst J.F."/>
        </authorList>
    </citation>
    <scope>NUCLEOTIDE SEQUENCE [LARGE SCALE GENOMIC DNA]</scope>
    <source>
        <strain evidence="16">ATCC 18201 / CBS 1600 / BCRC 20928 / JCM 3617 / NBRC 0987 / NRRL Y-1542</strain>
    </source>
</reference>
<dbReference type="GO" id="GO:0070631">
    <property type="term" value="P:spindle pole body localization"/>
    <property type="evidence" value="ECO:0007669"/>
    <property type="project" value="TreeGrafter"/>
</dbReference>
<organism evidence="14 16">
    <name type="scientific">Cyberlindnera jadinii (strain ATCC 18201 / CBS 1600 / BCRC 20928 / JCM 3617 / NBRC 0987 / NRRL Y-1542)</name>
    <name type="common">Torula yeast</name>
    <name type="synonym">Candida utilis</name>
    <dbReference type="NCBI Taxonomy" id="983966"/>
    <lineage>
        <taxon>Eukaryota</taxon>
        <taxon>Fungi</taxon>
        <taxon>Dikarya</taxon>
        <taxon>Ascomycota</taxon>
        <taxon>Saccharomycotina</taxon>
        <taxon>Saccharomycetes</taxon>
        <taxon>Phaffomycetales</taxon>
        <taxon>Phaffomycetaceae</taxon>
        <taxon>Cyberlindnera</taxon>
    </lineage>
</organism>
<dbReference type="GO" id="GO:0031965">
    <property type="term" value="C:nuclear membrane"/>
    <property type="evidence" value="ECO:0007669"/>
    <property type="project" value="UniProtKB-SubCell"/>
</dbReference>
<dbReference type="OrthoDB" id="67850at2759"/>
<comment type="subcellular location">
    <subcellularLocation>
        <location evidence="1">Nucleus membrane</location>
        <topology evidence="1">Multi-pass membrane protein</topology>
    </subcellularLocation>
    <subcellularLocation>
        <location evidence="2">Nucleus</location>
        <location evidence="2">Nuclear pore complex</location>
    </subcellularLocation>
</comment>
<comment type="similarity">
    <text evidence="3">Belongs to the NDC1 family.</text>
</comment>
<feature type="transmembrane region" description="Helical" evidence="13">
    <location>
        <begin position="57"/>
        <end position="79"/>
    </location>
</feature>
<evidence type="ECO:0000256" key="10">
    <source>
        <dbReference type="ARBA" id="ARBA00023132"/>
    </source>
</evidence>
<evidence type="ECO:0000256" key="6">
    <source>
        <dbReference type="ARBA" id="ARBA00022816"/>
    </source>
</evidence>
<dbReference type="GO" id="GO:0051028">
    <property type="term" value="P:mRNA transport"/>
    <property type="evidence" value="ECO:0007669"/>
    <property type="project" value="UniProtKB-KW"/>
</dbReference>
<evidence type="ECO:0000256" key="9">
    <source>
        <dbReference type="ARBA" id="ARBA00023010"/>
    </source>
</evidence>
<evidence type="ECO:0000256" key="1">
    <source>
        <dbReference type="ARBA" id="ARBA00004232"/>
    </source>
</evidence>
<evidence type="ECO:0000256" key="2">
    <source>
        <dbReference type="ARBA" id="ARBA00004567"/>
    </source>
</evidence>
<keyword evidence="9" id="KW-0811">Translocation</keyword>
<accession>A0A0H5C3E8</accession>
<feature type="transmembrane region" description="Helical" evidence="13">
    <location>
        <begin position="191"/>
        <end position="209"/>
    </location>
</feature>
<dbReference type="RefSeq" id="XP_020072277.1">
    <property type="nucleotide sequence ID" value="XM_020214302.1"/>
</dbReference>
<keyword evidence="12" id="KW-0539">Nucleus</keyword>
<feature type="transmembrane region" description="Helical" evidence="13">
    <location>
        <begin position="215"/>
        <end position="238"/>
    </location>
</feature>
<evidence type="ECO:0000313" key="14">
    <source>
        <dbReference type="EMBL" id="CEP22396.1"/>
    </source>
</evidence>
<evidence type="ECO:0000313" key="17">
    <source>
        <dbReference type="Proteomes" id="UP000094389"/>
    </source>
</evidence>
<dbReference type="GO" id="GO:0015031">
    <property type="term" value="P:protein transport"/>
    <property type="evidence" value="ECO:0007669"/>
    <property type="project" value="UniProtKB-KW"/>
</dbReference>
<dbReference type="EMBL" id="KV453926">
    <property type="protein sequence ID" value="ODV75238.1"/>
    <property type="molecule type" value="Genomic_DNA"/>
</dbReference>
<reference evidence="15 17" key="3">
    <citation type="journal article" date="2016" name="Proc. Natl. Acad. Sci. U.S.A.">
        <title>Comparative genomics of biotechnologically important yeasts.</title>
        <authorList>
            <person name="Riley R."/>
            <person name="Haridas S."/>
            <person name="Wolfe K.H."/>
            <person name="Lopes M.R."/>
            <person name="Hittinger C.T."/>
            <person name="Goeker M."/>
            <person name="Salamov A.A."/>
            <person name="Wisecaver J.H."/>
            <person name="Long T.M."/>
            <person name="Calvey C.H."/>
            <person name="Aerts A.L."/>
            <person name="Barry K.W."/>
            <person name="Choi C."/>
            <person name="Clum A."/>
            <person name="Coughlan A.Y."/>
            <person name="Deshpande S."/>
            <person name="Douglass A.P."/>
            <person name="Hanson S.J."/>
            <person name="Klenk H.-P."/>
            <person name="LaButti K.M."/>
            <person name="Lapidus A."/>
            <person name="Lindquist E.A."/>
            <person name="Lipzen A.M."/>
            <person name="Meier-Kolthoff J.P."/>
            <person name="Ohm R.A."/>
            <person name="Otillar R.P."/>
            <person name="Pangilinan J.L."/>
            <person name="Peng Y."/>
            <person name="Rokas A."/>
            <person name="Rosa C.A."/>
            <person name="Scheuner C."/>
            <person name="Sibirny A.A."/>
            <person name="Slot J.C."/>
            <person name="Stielow J.B."/>
            <person name="Sun H."/>
            <person name="Kurtzman C.P."/>
            <person name="Blackwell M."/>
            <person name="Grigoriev I.V."/>
            <person name="Jeffries T.W."/>
        </authorList>
    </citation>
    <scope>NUCLEOTIDE SEQUENCE [LARGE SCALE GENOMIC DNA]</scope>
    <source>
        <strain evidence="17">ATCC 18201 / CBS 1600 / BCRC 20928 / JCM 3617 / NBRC 0987 / NRRL Y-1542</strain>
        <strain evidence="15">NRRL Y-1542</strain>
    </source>
</reference>
<keyword evidence="7" id="KW-0653">Protein transport</keyword>
<keyword evidence="4" id="KW-0813">Transport</keyword>
<feature type="transmembrane region" description="Helical" evidence="13">
    <location>
        <begin position="151"/>
        <end position="171"/>
    </location>
</feature>
<evidence type="ECO:0000256" key="4">
    <source>
        <dbReference type="ARBA" id="ARBA00022448"/>
    </source>
</evidence>
<sequence length="578" mass="66251">MSYTARLSSVSATINAYHYHSIFGDVCSTRFQKLARFLFTSSWVLCIVLAIPTSKSWFWTFMPLRAGGIALGLFLVTCLRKNNLHVDFLGYKTLASQVVGQLLNKKFIWTLIIYMISATLFFSIVFQDLTAIPITTSSRIHQYPPLNDQFVFYWFFSFYASLIYSLQHAVFDKDRLIFTYGNFHTHPKNTIAAKLPQVISNTIIFSLFTTITAPLVYLLVRSYIIDVVLFILGFFLPFNQNQPSYNVTLGLFFKTLFFALVLFASWEMTNMAFNAYLSIGCLHRGHAISELSADPLGTLIEGLKSDKLFTKMTAFQELAYIAKSDDSDARLAIYNRNNKREFLWGEILQECEKTIRVNNINVNNTLVKEPEKRIVKPRRNSRDQHIFGRDYYSIENEFKDSDLYVKPLRSESSGFFDNSTIAEIITHLKKVWKTSKDYYHLFIISGFGIPFRHSVLRETERICPVPVTVGNAIIAVSLLTTHAYDEDKKGTVSSTVADVMNILEQSVSSCGRFAQNPPEDLVDRDEDNLISVLHDLSMNAFFEVTMKYSEVLKDVTLPSNVLRLVNWTFETASDEHEY</sequence>
<dbReference type="PANTHER" id="PTHR13269">
    <property type="entry name" value="NUCLEOPORIN NDC1"/>
    <property type="match status" value="1"/>
</dbReference>
<name>A0A0H5C3E8_CYBJN</name>
<evidence type="ECO:0000256" key="11">
    <source>
        <dbReference type="ARBA" id="ARBA00023136"/>
    </source>
</evidence>
<evidence type="ECO:0000313" key="15">
    <source>
        <dbReference type="EMBL" id="ODV75238.1"/>
    </source>
</evidence>
<dbReference type="EMBL" id="CDQK01000003">
    <property type="protein sequence ID" value="CEP22396.1"/>
    <property type="molecule type" value="Genomic_DNA"/>
</dbReference>
<dbReference type="GeneID" id="30988698"/>
<dbReference type="AlphaFoldDB" id="A0A0H5C3E8"/>